<accession>A0AAN7WAW3</accession>
<feature type="domain" description="CN hydrolase" evidence="1">
    <location>
        <begin position="1"/>
        <end position="315"/>
    </location>
</feature>
<dbReference type="Gene3D" id="3.60.110.10">
    <property type="entry name" value="Carbon-nitrogen hydrolase"/>
    <property type="match status" value="1"/>
</dbReference>
<dbReference type="AlphaFoldDB" id="A0AAN7WAW3"/>
<dbReference type="InterPro" id="IPR039703">
    <property type="entry name" value="Nta1"/>
</dbReference>
<dbReference type="SUPFAM" id="SSF56317">
    <property type="entry name" value="Carbon-nitrogen hydrolase"/>
    <property type="match status" value="1"/>
</dbReference>
<evidence type="ECO:0000259" key="1">
    <source>
        <dbReference type="PROSITE" id="PS50263"/>
    </source>
</evidence>
<name>A0AAN7WAW3_9PEZI</name>
<dbReference type="Proteomes" id="UP001310594">
    <property type="component" value="Unassembled WGS sequence"/>
</dbReference>
<reference evidence="2" key="1">
    <citation type="submission" date="2023-08" db="EMBL/GenBank/DDBJ databases">
        <title>Black Yeasts Isolated from many extreme environments.</title>
        <authorList>
            <person name="Coleine C."/>
            <person name="Stajich J.E."/>
            <person name="Selbmann L."/>
        </authorList>
    </citation>
    <scope>NUCLEOTIDE SEQUENCE</scope>
    <source>
        <strain evidence="2">CCFEE 5810</strain>
    </source>
</reference>
<dbReference type="GO" id="GO:0008418">
    <property type="term" value="F:protein-N-terminal asparagine amidohydrolase activity"/>
    <property type="evidence" value="ECO:0007669"/>
    <property type="project" value="InterPro"/>
</dbReference>
<sequence length="326" mass="36072">MRIATLQFAPTLGAVDANIQHANNLLDKPRPARIDLLVLPELAFSGYNFPSLEAITPFLEPTASGVSTQWAITTARRLHCHVILGYPEIYRDATTGETSNYNATVTVAPSGEILANYRKSFLYYTDEAWASEGHTSVSQQQPFFCSPSLGQLGSIGHGICMDINPYKFTAPWTAYEFANTMLKADVKLIVLSMAWLTRLNEQDLALEPERPDMETVAYWLERFQPLLRSNADEEVVVVFANRCGTEGNRISLGTGNVQVENGQVEVEEGDRVCYAGSTCVMRFQGGQVRMFEKPGHEVAILGKGEEGVLVVDTEQPARFLLQQKTA</sequence>
<dbReference type="GO" id="GO:0070773">
    <property type="term" value="F:protein-N-terminal glutamine amidohydrolase activity"/>
    <property type="evidence" value="ECO:0007669"/>
    <property type="project" value="InterPro"/>
</dbReference>
<evidence type="ECO:0000313" key="2">
    <source>
        <dbReference type="EMBL" id="KAK5694153.1"/>
    </source>
</evidence>
<gene>
    <name evidence="2" type="ORF">LTR97_009774</name>
</gene>
<evidence type="ECO:0000313" key="3">
    <source>
        <dbReference type="Proteomes" id="UP001310594"/>
    </source>
</evidence>
<dbReference type="InterPro" id="IPR003010">
    <property type="entry name" value="C-N_Hydrolase"/>
</dbReference>
<dbReference type="InterPro" id="IPR036526">
    <property type="entry name" value="C-N_Hydrolase_sf"/>
</dbReference>
<protein>
    <recommendedName>
        <fullName evidence="1">CN hydrolase domain-containing protein</fullName>
    </recommendedName>
</protein>
<comment type="caution">
    <text evidence="2">The sequence shown here is derived from an EMBL/GenBank/DDBJ whole genome shotgun (WGS) entry which is preliminary data.</text>
</comment>
<dbReference type="GO" id="GO:0030163">
    <property type="term" value="P:protein catabolic process"/>
    <property type="evidence" value="ECO:0007669"/>
    <property type="project" value="TreeGrafter"/>
</dbReference>
<dbReference type="Pfam" id="PF00795">
    <property type="entry name" value="CN_hydrolase"/>
    <property type="match status" value="1"/>
</dbReference>
<dbReference type="EMBL" id="JAVRQU010000016">
    <property type="protein sequence ID" value="KAK5694153.1"/>
    <property type="molecule type" value="Genomic_DNA"/>
</dbReference>
<dbReference type="PROSITE" id="PS50263">
    <property type="entry name" value="CN_HYDROLASE"/>
    <property type="match status" value="1"/>
</dbReference>
<organism evidence="2 3">
    <name type="scientific">Elasticomyces elasticus</name>
    <dbReference type="NCBI Taxonomy" id="574655"/>
    <lineage>
        <taxon>Eukaryota</taxon>
        <taxon>Fungi</taxon>
        <taxon>Dikarya</taxon>
        <taxon>Ascomycota</taxon>
        <taxon>Pezizomycotina</taxon>
        <taxon>Dothideomycetes</taxon>
        <taxon>Dothideomycetidae</taxon>
        <taxon>Mycosphaerellales</taxon>
        <taxon>Teratosphaeriaceae</taxon>
        <taxon>Elasticomyces</taxon>
    </lineage>
</organism>
<proteinExistence type="predicted"/>
<dbReference type="PANTHER" id="PTHR11750:SF26">
    <property type="entry name" value="PROTEIN N-TERMINAL AMIDASE"/>
    <property type="match status" value="1"/>
</dbReference>
<dbReference type="PANTHER" id="PTHR11750">
    <property type="entry name" value="PROTEIN N-TERMINAL AMIDASE"/>
    <property type="match status" value="1"/>
</dbReference>